<dbReference type="PROSITE" id="PS50106">
    <property type="entry name" value="PDZ"/>
    <property type="match status" value="1"/>
</dbReference>
<feature type="compositionally biased region" description="Low complexity" evidence="1">
    <location>
        <begin position="470"/>
        <end position="481"/>
    </location>
</feature>
<evidence type="ECO:0000313" key="5">
    <source>
        <dbReference type="Proteomes" id="UP000429607"/>
    </source>
</evidence>
<dbReference type="EMBL" id="QXFV01000659">
    <property type="protein sequence ID" value="KAE9031721.1"/>
    <property type="molecule type" value="Genomic_DNA"/>
</dbReference>
<dbReference type="SMART" id="SM00228">
    <property type="entry name" value="PDZ"/>
    <property type="match status" value="1"/>
</dbReference>
<feature type="region of interest" description="Disordered" evidence="1">
    <location>
        <begin position="417"/>
        <end position="616"/>
    </location>
</feature>
<dbReference type="Gene3D" id="1.10.8.10">
    <property type="entry name" value="DNA helicase RuvA subunit, C-terminal domain"/>
    <property type="match status" value="1"/>
</dbReference>
<feature type="compositionally biased region" description="Low complexity" evidence="1">
    <location>
        <begin position="417"/>
        <end position="439"/>
    </location>
</feature>
<evidence type="ECO:0000313" key="4">
    <source>
        <dbReference type="EMBL" id="KAE9337873.1"/>
    </source>
</evidence>
<feature type="domain" description="PDZ" evidence="2">
    <location>
        <begin position="18"/>
        <end position="91"/>
    </location>
</feature>
<dbReference type="InterPro" id="IPR009060">
    <property type="entry name" value="UBA-like_sf"/>
</dbReference>
<feature type="compositionally biased region" description="Low complexity" evidence="1">
    <location>
        <begin position="500"/>
        <end position="530"/>
    </location>
</feature>
<dbReference type="SUPFAM" id="SSF46934">
    <property type="entry name" value="UBA-like"/>
    <property type="match status" value="1"/>
</dbReference>
<feature type="compositionally biased region" description="Polar residues" evidence="1">
    <location>
        <begin position="296"/>
        <end position="307"/>
    </location>
</feature>
<proteinExistence type="predicted"/>
<evidence type="ECO:0000256" key="1">
    <source>
        <dbReference type="SAM" id="MobiDB-lite"/>
    </source>
</evidence>
<dbReference type="SUPFAM" id="SSF50156">
    <property type="entry name" value="PDZ domain-like"/>
    <property type="match status" value="1"/>
</dbReference>
<dbReference type="AlphaFoldDB" id="A0A6A3MGU1"/>
<dbReference type="Proteomes" id="UP000434957">
    <property type="component" value="Unassembled WGS sequence"/>
</dbReference>
<feature type="region of interest" description="Disordered" evidence="1">
    <location>
        <begin position="129"/>
        <end position="148"/>
    </location>
</feature>
<feature type="compositionally biased region" description="Acidic residues" evidence="1">
    <location>
        <begin position="570"/>
        <end position="582"/>
    </location>
</feature>
<gene>
    <name evidence="3" type="ORF">PR001_g10937</name>
    <name evidence="4" type="ORF">PR003_g11794</name>
</gene>
<evidence type="ECO:0000313" key="6">
    <source>
        <dbReference type="Proteomes" id="UP000434957"/>
    </source>
</evidence>
<dbReference type="InterPro" id="IPR001478">
    <property type="entry name" value="PDZ"/>
</dbReference>
<feature type="compositionally biased region" description="Low complexity" evidence="1">
    <location>
        <begin position="357"/>
        <end position="370"/>
    </location>
</feature>
<feature type="region of interest" description="Disordered" evidence="1">
    <location>
        <begin position="262"/>
        <end position="381"/>
    </location>
</feature>
<accession>A0A6A3MGU1</accession>
<feature type="compositionally biased region" description="Polar residues" evidence="1">
    <location>
        <begin position="442"/>
        <end position="452"/>
    </location>
</feature>
<feature type="compositionally biased region" description="Basic residues" evidence="1">
    <location>
        <begin position="600"/>
        <end position="611"/>
    </location>
</feature>
<name>A0A6A3MGU1_9STRA</name>
<organism evidence="3 5">
    <name type="scientific">Phytophthora rubi</name>
    <dbReference type="NCBI Taxonomy" id="129364"/>
    <lineage>
        <taxon>Eukaryota</taxon>
        <taxon>Sar</taxon>
        <taxon>Stramenopiles</taxon>
        <taxon>Oomycota</taxon>
        <taxon>Peronosporomycetes</taxon>
        <taxon>Peronosporales</taxon>
        <taxon>Peronosporaceae</taxon>
        <taxon>Phytophthora</taxon>
    </lineage>
</organism>
<dbReference type="InterPro" id="IPR036034">
    <property type="entry name" value="PDZ_sf"/>
</dbReference>
<dbReference type="Pfam" id="PF17820">
    <property type="entry name" value="PDZ_6"/>
    <property type="match status" value="1"/>
</dbReference>
<sequence length="850" mass="89162">MADESQGVVASSRQIHVLLTLLDGERSFGMSLAQKTPPLGASYTVVSSVFANSPADRAGVRKGYVVRCINDKPMNGLTVAQVASHFRNASQAKITLEVLESMSSPRTSALAAAATFGGVAAVLPNVQIGAGDGREKRPMTGFSPASSGRAIAAPGTALAVPRVASPKQPVLRLSAKPAAKTLAVSRPQAAGVTSTATARNAGATGRTMLRADAKVSNGENHTGLKSKVVAPVLRLGLKPKPVPEEAAQKEVPAATKKIELKSAAKSVPSNTPDAKRELETSRIPQSPIQAIEENRGTTAQANSSSALVTPAPAARANSTPQVPLVTAPKSSPSPSTLPVEMKPAAAVETTGNNALRPTPSSSTAVSTPSSQNRAVGAANTAVSTSKPVGINAISVNAISSPATIALTVAAVLPSSSIPATATTPKPSTAPARSTTPIPAVTLPSQTAVSTRSVPVATAPRPQPEPARSTIPAPVVIPAAVPTRSGPPPPVVTAPRPQPEPASITTPAPAQSSASAPVVPTSVSTPPATKSKTGKKRGRPRKNQVATNGTKSHKGKGKAKAKKTQKQQASDEADELLDDDEVFDMYAFSSNSDTEESPSKKTARRAANGRRRGVTDRTRHSLTVDRLVGMGFTKEDAEASVKEIGDDPDACMIWIIAKIEERQFTQDLNEASIQSEQSKRDEEKRVKEVEMETLVHAEKFMALFPTSYIACSESSASHLKKFLHSTIDQVDGETYIRKILTSLLTLEGKSIRWYKQAVRSYMLELAGRLDAALGDHDVMTCCARVSSQNADPSDVSCDFMRKILEEDKALTTALFEMPTNQGGVPPVFLECDEATKFDLDDDGFEVVEPDT</sequence>
<evidence type="ECO:0000313" key="3">
    <source>
        <dbReference type="EMBL" id="KAE9031721.1"/>
    </source>
</evidence>
<evidence type="ECO:0000259" key="2">
    <source>
        <dbReference type="PROSITE" id="PS50106"/>
    </source>
</evidence>
<dbReference type="Proteomes" id="UP000429607">
    <property type="component" value="Unassembled WGS sequence"/>
</dbReference>
<dbReference type="Gene3D" id="2.30.42.10">
    <property type="match status" value="1"/>
</dbReference>
<comment type="caution">
    <text evidence="3">The sequence shown here is derived from an EMBL/GenBank/DDBJ whole genome shotgun (WGS) entry which is preliminary data.</text>
</comment>
<keyword evidence="6" id="KW-1185">Reference proteome</keyword>
<dbReference type="InterPro" id="IPR041489">
    <property type="entry name" value="PDZ_6"/>
</dbReference>
<feature type="compositionally biased region" description="Pro residues" evidence="1">
    <location>
        <begin position="484"/>
        <end position="499"/>
    </location>
</feature>
<reference evidence="3 5" key="1">
    <citation type="submission" date="2018-09" db="EMBL/GenBank/DDBJ databases">
        <title>Genomic investigation of the strawberry pathogen Phytophthora fragariae indicates pathogenicity is determined by transcriptional variation in three key races.</title>
        <authorList>
            <person name="Adams T.M."/>
            <person name="Armitage A.D."/>
            <person name="Sobczyk M.K."/>
            <person name="Bates H.J."/>
            <person name="Dunwell J.M."/>
            <person name="Nellist C.F."/>
            <person name="Harrison R.J."/>
        </authorList>
    </citation>
    <scope>NUCLEOTIDE SEQUENCE [LARGE SCALE GENOMIC DNA]</scope>
    <source>
        <strain evidence="3 5">SCRP249</strain>
        <strain evidence="4 6">SCRP333</strain>
    </source>
</reference>
<dbReference type="EMBL" id="QXFT01000687">
    <property type="protein sequence ID" value="KAE9337873.1"/>
    <property type="molecule type" value="Genomic_DNA"/>
</dbReference>
<protein>
    <recommendedName>
        <fullName evidence="2">PDZ domain-containing protein</fullName>
    </recommendedName>
</protein>
<feature type="compositionally biased region" description="Basic residues" evidence="1">
    <location>
        <begin position="550"/>
        <end position="564"/>
    </location>
</feature>
<feature type="compositionally biased region" description="Basic residues" evidence="1">
    <location>
        <begin position="531"/>
        <end position="541"/>
    </location>
</feature>